<dbReference type="NCBIfam" id="TIGR00152">
    <property type="entry name" value="dephospho-CoA kinase"/>
    <property type="match status" value="1"/>
</dbReference>
<dbReference type="Proteomes" id="UP000230161">
    <property type="component" value="Unassembled WGS sequence"/>
</dbReference>
<dbReference type="GO" id="GO:0005524">
    <property type="term" value="F:ATP binding"/>
    <property type="evidence" value="ECO:0007669"/>
    <property type="project" value="UniProtKB-UniRule"/>
</dbReference>
<keyword evidence="3 5" id="KW-0418">Kinase</keyword>
<dbReference type="RefSeq" id="WP_100343712.1">
    <property type="nucleotide sequence ID" value="NZ_PGFB01000002.1"/>
</dbReference>
<dbReference type="Gene3D" id="3.40.50.300">
    <property type="entry name" value="P-loop containing nucleotide triphosphate hydrolases"/>
    <property type="match status" value="1"/>
</dbReference>
<dbReference type="GO" id="GO:0005737">
    <property type="term" value="C:cytoplasm"/>
    <property type="evidence" value="ECO:0007669"/>
    <property type="project" value="UniProtKB-SubCell"/>
</dbReference>
<evidence type="ECO:0000256" key="2">
    <source>
        <dbReference type="ARBA" id="ARBA00022840"/>
    </source>
</evidence>
<keyword evidence="6" id="KW-1185">Reference proteome</keyword>
<dbReference type="CDD" id="cd02022">
    <property type="entry name" value="DPCK"/>
    <property type="match status" value="1"/>
</dbReference>
<dbReference type="EC" id="2.7.1.24" evidence="3 4"/>
<evidence type="ECO:0000256" key="3">
    <source>
        <dbReference type="HAMAP-Rule" id="MF_00376"/>
    </source>
</evidence>
<dbReference type="HAMAP" id="MF_00376">
    <property type="entry name" value="Dephospho_CoA_kinase"/>
    <property type="match status" value="1"/>
</dbReference>
<gene>
    <name evidence="3" type="primary">coaE</name>
    <name evidence="5" type="ORF">CLV54_0827</name>
</gene>
<proteinExistence type="inferred from homology"/>
<keyword evidence="2 3" id="KW-0067">ATP-binding</keyword>
<dbReference type="OrthoDB" id="9812943at2"/>
<organism evidence="5 6">
    <name type="scientific">Compostimonas suwonensis</name>
    <dbReference type="NCBI Taxonomy" id="1048394"/>
    <lineage>
        <taxon>Bacteria</taxon>
        <taxon>Bacillati</taxon>
        <taxon>Actinomycetota</taxon>
        <taxon>Actinomycetes</taxon>
        <taxon>Micrococcales</taxon>
        <taxon>Microbacteriaceae</taxon>
        <taxon>Compostimonas</taxon>
    </lineage>
</organism>
<keyword evidence="3" id="KW-0963">Cytoplasm</keyword>
<comment type="catalytic activity">
    <reaction evidence="3">
        <text>3'-dephospho-CoA + ATP = ADP + CoA + H(+)</text>
        <dbReference type="Rhea" id="RHEA:18245"/>
        <dbReference type="ChEBI" id="CHEBI:15378"/>
        <dbReference type="ChEBI" id="CHEBI:30616"/>
        <dbReference type="ChEBI" id="CHEBI:57287"/>
        <dbReference type="ChEBI" id="CHEBI:57328"/>
        <dbReference type="ChEBI" id="CHEBI:456216"/>
        <dbReference type="EC" id="2.7.1.24"/>
    </reaction>
</comment>
<keyword evidence="3" id="KW-0808">Transferase</keyword>
<accession>A0A2M9BYM8</accession>
<dbReference type="AlphaFoldDB" id="A0A2M9BYM8"/>
<dbReference type="InterPro" id="IPR001977">
    <property type="entry name" value="Depp_CoAkinase"/>
</dbReference>
<dbReference type="SUPFAM" id="SSF52540">
    <property type="entry name" value="P-loop containing nucleoside triphosphate hydrolases"/>
    <property type="match status" value="1"/>
</dbReference>
<comment type="function">
    <text evidence="3">Catalyzes the phosphorylation of the 3'-hydroxyl group of dephosphocoenzyme A to form coenzyme A.</text>
</comment>
<keyword evidence="1 3" id="KW-0547">Nucleotide-binding</keyword>
<dbReference type="UniPathway" id="UPA00241">
    <property type="reaction ID" value="UER00356"/>
</dbReference>
<evidence type="ECO:0000313" key="5">
    <source>
        <dbReference type="EMBL" id="PJJ63170.1"/>
    </source>
</evidence>
<comment type="similarity">
    <text evidence="3">Belongs to the CoaE family.</text>
</comment>
<comment type="subcellular location">
    <subcellularLocation>
        <location evidence="3">Cytoplasm</location>
    </subcellularLocation>
</comment>
<name>A0A2M9BYM8_9MICO</name>
<comment type="caution">
    <text evidence="5">The sequence shown here is derived from an EMBL/GenBank/DDBJ whole genome shotgun (WGS) entry which is preliminary data.</text>
</comment>
<sequence length="204" mass="21886">MYEIGLTGGIASGKSVVARRLAERGAVLIDSDVLSREAVEPGMPALARLRDRFGDGIITPDGALDRAALGAIVFSDEAARHDLNAIVHPEVRRLSALREREARERDPHAVIVHDIPLLVESPARFHFDLVVVLAADEATRIERLVTQRGMSPKDAAARVAAQASEQQRLAIADVVIDTTGTLEQTLEQADAVYDRAVLAAAGSD</sequence>
<evidence type="ECO:0000256" key="1">
    <source>
        <dbReference type="ARBA" id="ARBA00022741"/>
    </source>
</evidence>
<dbReference type="GO" id="GO:0004140">
    <property type="term" value="F:dephospho-CoA kinase activity"/>
    <property type="evidence" value="ECO:0007669"/>
    <property type="project" value="UniProtKB-UniRule"/>
</dbReference>
<protein>
    <recommendedName>
        <fullName evidence="3 4">Dephospho-CoA kinase</fullName>
        <ecNumber evidence="3 4">2.7.1.24</ecNumber>
    </recommendedName>
    <alternativeName>
        <fullName evidence="3">Dephosphocoenzyme A kinase</fullName>
    </alternativeName>
</protein>
<dbReference type="GO" id="GO:0015937">
    <property type="term" value="P:coenzyme A biosynthetic process"/>
    <property type="evidence" value="ECO:0007669"/>
    <property type="project" value="UniProtKB-UniRule"/>
</dbReference>
<keyword evidence="3" id="KW-0173">Coenzyme A biosynthesis</keyword>
<evidence type="ECO:0000256" key="4">
    <source>
        <dbReference type="NCBIfam" id="TIGR00152"/>
    </source>
</evidence>
<feature type="binding site" evidence="3">
    <location>
        <begin position="11"/>
        <end position="16"/>
    </location>
    <ligand>
        <name>ATP</name>
        <dbReference type="ChEBI" id="CHEBI:30616"/>
    </ligand>
</feature>
<comment type="pathway">
    <text evidence="3">Cofactor biosynthesis; coenzyme A biosynthesis; CoA from (R)-pantothenate: step 5/5.</text>
</comment>
<dbReference type="PROSITE" id="PS51219">
    <property type="entry name" value="DPCK"/>
    <property type="match status" value="1"/>
</dbReference>
<reference evidence="5 6" key="1">
    <citation type="submission" date="2017-11" db="EMBL/GenBank/DDBJ databases">
        <title>Genomic Encyclopedia of Archaeal and Bacterial Type Strains, Phase II (KMG-II): From Individual Species to Whole Genera.</title>
        <authorList>
            <person name="Goeker M."/>
        </authorList>
    </citation>
    <scope>NUCLEOTIDE SEQUENCE [LARGE SCALE GENOMIC DNA]</scope>
    <source>
        <strain evidence="5 6">DSM 25625</strain>
    </source>
</reference>
<dbReference type="PANTHER" id="PTHR10695:SF46">
    <property type="entry name" value="BIFUNCTIONAL COENZYME A SYNTHASE-RELATED"/>
    <property type="match status" value="1"/>
</dbReference>
<dbReference type="InterPro" id="IPR027417">
    <property type="entry name" value="P-loop_NTPase"/>
</dbReference>
<dbReference type="NCBIfam" id="NF002879">
    <property type="entry name" value="PRK03333.1"/>
    <property type="match status" value="1"/>
</dbReference>
<dbReference type="Pfam" id="PF01121">
    <property type="entry name" value="CoaE"/>
    <property type="match status" value="1"/>
</dbReference>
<dbReference type="EMBL" id="PGFB01000002">
    <property type="protein sequence ID" value="PJJ63170.1"/>
    <property type="molecule type" value="Genomic_DNA"/>
</dbReference>
<evidence type="ECO:0000313" key="6">
    <source>
        <dbReference type="Proteomes" id="UP000230161"/>
    </source>
</evidence>
<dbReference type="PANTHER" id="PTHR10695">
    <property type="entry name" value="DEPHOSPHO-COA KINASE-RELATED"/>
    <property type="match status" value="1"/>
</dbReference>